<dbReference type="InterPro" id="IPR042160">
    <property type="entry name" value="HD-Zip_IV"/>
</dbReference>
<dbReference type="EMBL" id="JAYKXN010000007">
    <property type="protein sequence ID" value="KAK7272437.1"/>
    <property type="molecule type" value="Genomic_DNA"/>
</dbReference>
<keyword evidence="1" id="KW-0805">Transcription regulation</keyword>
<dbReference type="PANTHER" id="PTHR45654:SF48">
    <property type="entry name" value="START DOMAIN-CONTAINING PROTEIN"/>
    <property type="match status" value="1"/>
</dbReference>
<dbReference type="InterPro" id="IPR002913">
    <property type="entry name" value="START_lipid-bd_dom"/>
</dbReference>
<dbReference type="SUPFAM" id="SSF55961">
    <property type="entry name" value="Bet v1-like"/>
    <property type="match status" value="2"/>
</dbReference>
<gene>
    <name evidence="8" type="ORF">RJT34_29031</name>
</gene>
<evidence type="ECO:0000256" key="6">
    <source>
        <dbReference type="SAM" id="MobiDB-lite"/>
    </source>
</evidence>
<dbReference type="Proteomes" id="UP001359559">
    <property type="component" value="Unassembled WGS sequence"/>
</dbReference>
<evidence type="ECO:0000256" key="4">
    <source>
        <dbReference type="ARBA" id="ARBA00023163"/>
    </source>
</evidence>
<keyword evidence="4" id="KW-0804">Transcription</keyword>
<dbReference type="InterPro" id="IPR057993">
    <property type="entry name" value="HD-Zip_IV_C"/>
</dbReference>
<dbReference type="CDD" id="cd08875">
    <property type="entry name" value="START_ArGLABRA2_like"/>
    <property type="match status" value="1"/>
</dbReference>
<evidence type="ECO:0000313" key="9">
    <source>
        <dbReference type="Proteomes" id="UP001359559"/>
    </source>
</evidence>
<keyword evidence="5" id="KW-0539">Nucleus</keyword>
<name>A0AAN9IAP2_CLITE</name>
<keyword evidence="2" id="KW-0238">DNA-binding</keyword>
<dbReference type="AlphaFoldDB" id="A0AAN9IAP2"/>
<feature type="region of interest" description="Disordered" evidence="6">
    <location>
        <begin position="11"/>
        <end position="35"/>
    </location>
</feature>
<proteinExistence type="predicted"/>
<dbReference type="SMART" id="SM00234">
    <property type="entry name" value="START"/>
    <property type="match status" value="1"/>
</dbReference>
<organism evidence="8 9">
    <name type="scientific">Clitoria ternatea</name>
    <name type="common">Butterfly pea</name>
    <dbReference type="NCBI Taxonomy" id="43366"/>
    <lineage>
        <taxon>Eukaryota</taxon>
        <taxon>Viridiplantae</taxon>
        <taxon>Streptophyta</taxon>
        <taxon>Embryophyta</taxon>
        <taxon>Tracheophyta</taxon>
        <taxon>Spermatophyta</taxon>
        <taxon>Magnoliopsida</taxon>
        <taxon>eudicotyledons</taxon>
        <taxon>Gunneridae</taxon>
        <taxon>Pentapetalae</taxon>
        <taxon>rosids</taxon>
        <taxon>fabids</taxon>
        <taxon>Fabales</taxon>
        <taxon>Fabaceae</taxon>
        <taxon>Papilionoideae</taxon>
        <taxon>50 kb inversion clade</taxon>
        <taxon>NPAAA clade</taxon>
        <taxon>indigoferoid/millettioid clade</taxon>
        <taxon>Phaseoleae</taxon>
        <taxon>Clitoria</taxon>
    </lineage>
</organism>
<dbReference type="Pfam" id="PF25797">
    <property type="entry name" value="PDF2_C"/>
    <property type="match status" value="1"/>
</dbReference>
<dbReference type="Pfam" id="PF01852">
    <property type="entry name" value="START"/>
    <property type="match status" value="1"/>
</dbReference>
<dbReference type="PROSITE" id="PS50848">
    <property type="entry name" value="START"/>
    <property type="match status" value="1"/>
</dbReference>
<comment type="caution">
    <text evidence="8">The sequence shown here is derived from an EMBL/GenBank/DDBJ whole genome shotgun (WGS) entry which is preliminary data.</text>
</comment>
<accession>A0AAN9IAP2</accession>
<evidence type="ECO:0000256" key="2">
    <source>
        <dbReference type="ARBA" id="ARBA00023125"/>
    </source>
</evidence>
<evidence type="ECO:0000313" key="8">
    <source>
        <dbReference type="EMBL" id="KAK7272437.1"/>
    </source>
</evidence>
<reference evidence="8 9" key="1">
    <citation type="submission" date="2024-01" db="EMBL/GenBank/DDBJ databases">
        <title>The genomes of 5 underutilized Papilionoideae crops provide insights into root nodulation and disease resistance.</title>
        <authorList>
            <person name="Yuan L."/>
        </authorList>
    </citation>
    <scope>NUCLEOTIDE SEQUENCE [LARGE SCALE GENOMIC DNA]</scope>
    <source>
        <strain evidence="8">LY-2023</strain>
        <tissue evidence="8">Leaf</tissue>
    </source>
</reference>
<evidence type="ECO:0000256" key="5">
    <source>
        <dbReference type="ARBA" id="ARBA00023242"/>
    </source>
</evidence>
<feature type="domain" description="START" evidence="7">
    <location>
        <begin position="66"/>
        <end position="330"/>
    </location>
</feature>
<keyword evidence="9" id="KW-1185">Reference proteome</keyword>
<evidence type="ECO:0000256" key="1">
    <source>
        <dbReference type="ARBA" id="ARBA00023015"/>
    </source>
</evidence>
<dbReference type="GO" id="GO:0008289">
    <property type="term" value="F:lipid binding"/>
    <property type="evidence" value="ECO:0007669"/>
    <property type="project" value="InterPro"/>
</dbReference>
<keyword evidence="3" id="KW-0371">Homeobox</keyword>
<sequence length="583" mass="64786">MGVDHPDVIYKNDASHNGSGSPAFSSEQSANANATLSDSSSTSVIMGMGVNTQRASDLLFGLSIYAEPTKTRLIEYVFSAMDELWRIGTAGQPLWHPQTNYGYETLNDIEYLKQFGHVETTLREIMKLIEVGEPQNFPSYSNQNENPTLPRAIPSVALQIEATREMAFVKMSPTNIVELLMDMNQWSRVFYNIVSRTTLLGTFLDGMEGSYDGKLYVMNAELHLPSPLVPTRECYFGRYCKQLSQEMWGIVDVSLEQFFPSATSNFLKRPSGCLITELPNGYSKVTWVEHVEVDYSQLEDQFQLLVTSGLAFGATRWLNSIVRYSECCQILKAPTLIADDGVHIVQNGRTSLVKLADRMMRSFCASISGTTGNPWMQIATCPGSTDVRVMLKNDKEDTAKPPGTMVVFATSLRLEVSPNRLFNFLRHPNSRPKWDFLSRELSIREFASIIKGENPANRVSLIRANTPEGKLEIFYLQESYTDPTGSYVIYAPLDELALSALAKGCDPDKVIVLPSGFSILPGGLVRGSDGDTIKTGSFLTVAFNIIESATDRSFIAPESVETIYKIITDTVAAIKDVVMYHNL</sequence>
<feature type="compositionally biased region" description="Polar residues" evidence="6">
    <location>
        <begin position="15"/>
        <end position="35"/>
    </location>
</feature>
<dbReference type="PANTHER" id="PTHR45654">
    <property type="entry name" value="HOMEOBOX-LEUCINE ZIPPER PROTEIN MERISTEM L1"/>
    <property type="match status" value="1"/>
</dbReference>
<evidence type="ECO:0000259" key="7">
    <source>
        <dbReference type="PROSITE" id="PS50848"/>
    </source>
</evidence>
<evidence type="ECO:0000256" key="3">
    <source>
        <dbReference type="ARBA" id="ARBA00023155"/>
    </source>
</evidence>
<dbReference type="GO" id="GO:0003677">
    <property type="term" value="F:DNA binding"/>
    <property type="evidence" value="ECO:0007669"/>
    <property type="project" value="UniProtKB-KW"/>
</dbReference>
<protein>
    <recommendedName>
        <fullName evidence="7">START domain-containing protein</fullName>
    </recommendedName>
</protein>